<reference evidence="9" key="1">
    <citation type="submission" date="2019-08" db="EMBL/GenBank/DDBJ databases">
        <authorList>
            <person name="Busch A."/>
        </authorList>
    </citation>
    <scope>NUCLEOTIDE SEQUENCE</scope>
    <source>
        <strain evidence="9">15T0085</strain>
        <strain evidence="8">17T1429</strain>
    </source>
</reference>
<dbReference type="RefSeq" id="WP_003017025.1">
    <property type="nucleotide sequence ID" value="NZ_CP009693.1"/>
</dbReference>
<keyword evidence="3" id="KW-1003">Cell membrane</keyword>
<dbReference type="KEGG" id="ftz:CH68_1756"/>
<protein>
    <submittedName>
        <fullName evidence="9">FUSC family protein</fullName>
    </submittedName>
</protein>
<evidence type="ECO:0000256" key="4">
    <source>
        <dbReference type="ARBA" id="ARBA00022692"/>
    </source>
</evidence>
<evidence type="ECO:0000313" key="8">
    <source>
        <dbReference type="EMBL" id="NDR89194.1"/>
    </source>
</evidence>
<dbReference type="Pfam" id="PF04632">
    <property type="entry name" value="FUSC"/>
    <property type="match status" value="1"/>
</dbReference>
<evidence type="ECO:0000256" key="5">
    <source>
        <dbReference type="ARBA" id="ARBA00022989"/>
    </source>
</evidence>
<dbReference type="GO" id="GO:0005886">
    <property type="term" value="C:plasma membrane"/>
    <property type="evidence" value="ECO:0007669"/>
    <property type="project" value="UniProtKB-SubCell"/>
</dbReference>
<proteinExistence type="predicted"/>
<evidence type="ECO:0000256" key="7">
    <source>
        <dbReference type="SAM" id="Phobius"/>
    </source>
</evidence>
<dbReference type="EMBL" id="JAAGJP010000041">
    <property type="protein sequence ID" value="NDS68665.1"/>
    <property type="molecule type" value="Genomic_DNA"/>
</dbReference>
<evidence type="ECO:0000256" key="6">
    <source>
        <dbReference type="ARBA" id="ARBA00023136"/>
    </source>
</evidence>
<evidence type="ECO:0000256" key="2">
    <source>
        <dbReference type="ARBA" id="ARBA00022448"/>
    </source>
</evidence>
<evidence type="ECO:0000313" key="9">
    <source>
        <dbReference type="EMBL" id="NDS68665.1"/>
    </source>
</evidence>
<sequence>MQFAFLNSNKYAAINAFKACIAIVIAYLVGSFLGRIFGIERMYLWMSVTVMVVMSTQPNLGGAVDKALMRFLGTVIGAVIAIIIVACVKNYIHEFMLILPFIFLAVYFAGATKYSYAGTLAGITLIIIMFNQQPGVQVAIYRAVEISLGIIISLIVNRFILPIRAETRLKESYSKTIAQIHDFFNILFIERNESHDKLRENIFHEFPKHLALIKELKYEKTAKQVQEFEKISLYIRRLYRYMIVMYEYIEFFLDKPTIAKLDKEPAFIEFKKYIMKSLDSVSNDIKKTKRISYKELLRFERHILPLLNEVEVLNYKDESFIFYIKMFLDALKKLALEHNYILKISKH</sequence>
<comment type="caution">
    <text evidence="9">The sequence shown here is derived from an EMBL/GenBank/DDBJ whole genome shotgun (WGS) entry which is preliminary data.</text>
</comment>
<dbReference type="AlphaFoldDB" id="A0A0B6E1F2"/>
<feature type="transmembrane region" description="Helical" evidence="7">
    <location>
        <begin position="140"/>
        <end position="161"/>
    </location>
</feature>
<keyword evidence="5 7" id="KW-1133">Transmembrane helix</keyword>
<dbReference type="PANTHER" id="PTHR30509:SF9">
    <property type="entry name" value="MULTIDRUG RESISTANCE PROTEIN MDTO"/>
    <property type="match status" value="1"/>
</dbReference>
<evidence type="ECO:0000256" key="3">
    <source>
        <dbReference type="ARBA" id="ARBA00022475"/>
    </source>
</evidence>
<dbReference type="KEGG" id="ftv:CH67_2025"/>
<organism evidence="9">
    <name type="scientific">Francisella tularensis subsp. holarctica</name>
    <dbReference type="NCBI Taxonomy" id="119857"/>
    <lineage>
        <taxon>Bacteria</taxon>
        <taxon>Pseudomonadati</taxon>
        <taxon>Pseudomonadota</taxon>
        <taxon>Gammaproteobacteria</taxon>
        <taxon>Thiotrichales</taxon>
        <taxon>Francisellaceae</taxon>
        <taxon>Francisella</taxon>
    </lineage>
</organism>
<keyword evidence="4 7" id="KW-0812">Transmembrane</keyword>
<reference evidence="9" key="2">
    <citation type="submission" date="2020-02" db="EMBL/GenBank/DDBJ databases">
        <title>Using affinity propagation clustering for identifying bacterial clades and subclades with whole-genome sequences of Francisella tularensis.</title>
        <authorList>
            <person name="Homeier-Bachmann T."/>
            <person name="Abdel-Glil M.Y."/>
            <person name="Hackbart A."/>
            <person name="Hotzel H."/>
            <person name="Tomaso H."/>
        </authorList>
    </citation>
    <scope>NUCLEOTIDE SEQUENCE</scope>
    <source>
        <strain evidence="9">15T0085</strain>
        <strain evidence="8">17T1429</strain>
    </source>
</reference>
<evidence type="ECO:0000256" key="1">
    <source>
        <dbReference type="ARBA" id="ARBA00004651"/>
    </source>
</evidence>
<keyword evidence="2" id="KW-0813">Transport</keyword>
<dbReference type="EMBL" id="JAAGKH010000042">
    <property type="protein sequence ID" value="NDR89194.1"/>
    <property type="molecule type" value="Genomic_DNA"/>
</dbReference>
<dbReference type="GO" id="GO:0022857">
    <property type="term" value="F:transmembrane transporter activity"/>
    <property type="evidence" value="ECO:0007669"/>
    <property type="project" value="InterPro"/>
</dbReference>
<dbReference type="InterPro" id="IPR006726">
    <property type="entry name" value="PHBA_efflux_AaeB/fusaric-R"/>
</dbReference>
<feature type="transmembrane region" description="Helical" evidence="7">
    <location>
        <begin position="67"/>
        <end position="88"/>
    </location>
</feature>
<gene>
    <name evidence="9" type="ORF">FWI86_06415</name>
    <name evidence="8" type="ORF">FWJ04_06045</name>
</gene>
<feature type="transmembrane region" description="Helical" evidence="7">
    <location>
        <begin position="95"/>
        <end position="128"/>
    </location>
</feature>
<dbReference type="HOGENOM" id="CLU_798658_0_0_6"/>
<accession>A0A0B6E1F2</accession>
<dbReference type="KEGG" id="ftc:DA46_1123"/>
<name>A0A0B6E1F2_FRATU</name>
<keyword evidence="6 7" id="KW-0472">Membrane</keyword>
<dbReference type="OMA" id="FIFPIRA"/>
<comment type="subcellular location">
    <subcellularLocation>
        <location evidence="1">Cell membrane</location>
        <topology evidence="1">Multi-pass membrane protein</topology>
    </subcellularLocation>
</comment>
<dbReference type="eggNOG" id="COG1289">
    <property type="taxonomic scope" value="Bacteria"/>
</dbReference>
<dbReference type="PANTHER" id="PTHR30509">
    <property type="entry name" value="P-HYDROXYBENZOIC ACID EFFLUX PUMP SUBUNIT-RELATED"/>
    <property type="match status" value="1"/>
</dbReference>